<organism evidence="2 3">
    <name type="scientific">Penicillium hetheringtonii</name>
    <dbReference type="NCBI Taxonomy" id="911720"/>
    <lineage>
        <taxon>Eukaryota</taxon>
        <taxon>Fungi</taxon>
        <taxon>Dikarya</taxon>
        <taxon>Ascomycota</taxon>
        <taxon>Pezizomycotina</taxon>
        <taxon>Eurotiomycetes</taxon>
        <taxon>Eurotiomycetidae</taxon>
        <taxon>Eurotiales</taxon>
        <taxon>Aspergillaceae</taxon>
        <taxon>Penicillium</taxon>
    </lineage>
</organism>
<gene>
    <name evidence="2" type="ORF">N7450_011180</name>
</gene>
<name>A0AAD6DBL6_9EURO</name>
<protein>
    <submittedName>
        <fullName evidence="2">Uncharacterized protein</fullName>
    </submittedName>
</protein>
<evidence type="ECO:0000313" key="3">
    <source>
        <dbReference type="Proteomes" id="UP001216150"/>
    </source>
</evidence>
<dbReference type="Proteomes" id="UP001216150">
    <property type="component" value="Unassembled WGS sequence"/>
</dbReference>
<dbReference type="EMBL" id="JAQJAC010000010">
    <property type="protein sequence ID" value="KAJ5568694.1"/>
    <property type="molecule type" value="Genomic_DNA"/>
</dbReference>
<evidence type="ECO:0000256" key="1">
    <source>
        <dbReference type="SAM" id="MobiDB-lite"/>
    </source>
</evidence>
<feature type="region of interest" description="Disordered" evidence="1">
    <location>
        <begin position="24"/>
        <end position="61"/>
    </location>
</feature>
<sequence length="95" mass="10586">MDDMELPSYREGSSLAVVPDSVNIPPRAIRNPPSYKESASADEQRCSYDPSDLESGDTAESQPRARNCLGRFWKILKQSILKIAPITSVVLWFSV</sequence>
<comment type="caution">
    <text evidence="2">The sequence shown here is derived from an EMBL/GenBank/DDBJ whole genome shotgun (WGS) entry which is preliminary data.</text>
</comment>
<accession>A0AAD6DBL6</accession>
<evidence type="ECO:0000313" key="2">
    <source>
        <dbReference type="EMBL" id="KAJ5568694.1"/>
    </source>
</evidence>
<keyword evidence="3" id="KW-1185">Reference proteome</keyword>
<reference evidence="2 3" key="1">
    <citation type="journal article" date="2023" name="IMA Fungus">
        <title>Comparative genomic study of the Penicillium genus elucidates a diverse pangenome and 15 lateral gene transfer events.</title>
        <authorList>
            <person name="Petersen C."/>
            <person name="Sorensen T."/>
            <person name="Nielsen M.R."/>
            <person name="Sondergaard T.E."/>
            <person name="Sorensen J.L."/>
            <person name="Fitzpatrick D.A."/>
            <person name="Frisvad J.C."/>
            <person name="Nielsen K.L."/>
        </authorList>
    </citation>
    <scope>NUCLEOTIDE SEQUENCE [LARGE SCALE GENOMIC DNA]</scope>
    <source>
        <strain evidence="2 3">IBT 29057</strain>
    </source>
</reference>
<dbReference type="AlphaFoldDB" id="A0AAD6DBL6"/>
<proteinExistence type="predicted"/>